<dbReference type="Proteomes" id="UP001183414">
    <property type="component" value="Unassembled WGS sequence"/>
</dbReference>
<evidence type="ECO:0000259" key="2">
    <source>
        <dbReference type="Pfam" id="PF03724"/>
    </source>
</evidence>
<dbReference type="RefSeq" id="WP_311676233.1">
    <property type="nucleotide sequence ID" value="NZ_JAVREQ010000049.1"/>
</dbReference>
<feature type="domain" description="DUF306" evidence="2">
    <location>
        <begin position="40"/>
        <end position="141"/>
    </location>
</feature>
<feature type="signal peptide" evidence="1">
    <location>
        <begin position="1"/>
        <end position="23"/>
    </location>
</feature>
<keyword evidence="1" id="KW-0732">Signal</keyword>
<name>A0ABU2P084_9ACTN</name>
<dbReference type="PROSITE" id="PS51257">
    <property type="entry name" value="PROKAR_LIPOPROTEIN"/>
    <property type="match status" value="1"/>
</dbReference>
<organism evidence="3 4">
    <name type="scientific">Streptomyces hazeniae</name>
    <dbReference type="NCBI Taxonomy" id="3075538"/>
    <lineage>
        <taxon>Bacteria</taxon>
        <taxon>Bacillati</taxon>
        <taxon>Actinomycetota</taxon>
        <taxon>Actinomycetes</taxon>
        <taxon>Kitasatosporales</taxon>
        <taxon>Streptomycetaceae</taxon>
        <taxon>Streptomyces</taxon>
    </lineage>
</organism>
<comment type="caution">
    <text evidence="3">The sequence shown here is derived from an EMBL/GenBank/DDBJ whole genome shotgun (WGS) entry which is preliminary data.</text>
</comment>
<dbReference type="PANTHER" id="PTHR35535">
    <property type="entry name" value="HEAT SHOCK PROTEIN HSLJ"/>
    <property type="match status" value="1"/>
</dbReference>
<dbReference type="InterPro" id="IPR038670">
    <property type="entry name" value="HslJ-like_sf"/>
</dbReference>
<dbReference type="Gene3D" id="2.40.128.270">
    <property type="match status" value="1"/>
</dbReference>
<dbReference type="PANTHER" id="PTHR35535:SF2">
    <property type="entry name" value="DUF306 DOMAIN-CONTAINING PROTEIN"/>
    <property type="match status" value="1"/>
</dbReference>
<evidence type="ECO:0000313" key="3">
    <source>
        <dbReference type="EMBL" id="MDT0382662.1"/>
    </source>
</evidence>
<proteinExistence type="predicted"/>
<reference evidence="4" key="1">
    <citation type="submission" date="2023-07" db="EMBL/GenBank/DDBJ databases">
        <title>30 novel species of actinomycetes from the DSMZ collection.</title>
        <authorList>
            <person name="Nouioui I."/>
        </authorList>
    </citation>
    <scope>NUCLEOTIDE SEQUENCE [LARGE SCALE GENOMIC DNA]</scope>
    <source>
        <strain evidence="4">DSM 42041</strain>
    </source>
</reference>
<gene>
    <name evidence="3" type="ORF">RM572_28330</name>
</gene>
<protein>
    <submittedName>
        <fullName evidence="3">META domain-containing protein</fullName>
    </submittedName>
</protein>
<dbReference type="Pfam" id="PF03724">
    <property type="entry name" value="META"/>
    <property type="match status" value="1"/>
</dbReference>
<evidence type="ECO:0000313" key="4">
    <source>
        <dbReference type="Proteomes" id="UP001183414"/>
    </source>
</evidence>
<dbReference type="EMBL" id="JAVREQ010000049">
    <property type="protein sequence ID" value="MDT0382662.1"/>
    <property type="molecule type" value="Genomic_DNA"/>
</dbReference>
<feature type="chain" id="PRO_5045882312" evidence="1">
    <location>
        <begin position="24"/>
        <end position="147"/>
    </location>
</feature>
<dbReference type="InterPro" id="IPR005184">
    <property type="entry name" value="DUF306_Meta_HslJ"/>
</dbReference>
<evidence type="ECO:0000256" key="1">
    <source>
        <dbReference type="SAM" id="SignalP"/>
    </source>
</evidence>
<sequence length="147" mass="15809">MNQIRKILTSAVSVAVIATVASSCGEATNAGGQRGNTTELQRRWTPQTITFDGETLKAPTERETYVTFSSGAVKGNVGCNGFSADVSIAAHAISVSELSKTTASCIPGHRFEGKFFKIFKGEFQYAISKESELTLTREEGVIRLIVK</sequence>
<accession>A0ABU2P084</accession>
<dbReference type="InterPro" id="IPR053147">
    <property type="entry name" value="Hsp_HslJ-like"/>
</dbReference>
<keyword evidence="4" id="KW-1185">Reference proteome</keyword>